<accession>A0ABN8R0V9</accession>
<evidence type="ECO:0000313" key="2">
    <source>
        <dbReference type="Proteomes" id="UP001159427"/>
    </source>
</evidence>
<proteinExistence type="predicted"/>
<sequence>MENFDQSTGATSKANMEYPQKGYIYVQRYLSVN</sequence>
<comment type="caution">
    <text evidence="1">The sequence shown here is derived from an EMBL/GenBank/DDBJ whole genome shotgun (WGS) entry which is preliminary data.</text>
</comment>
<dbReference type="EMBL" id="CALNXI010001578">
    <property type="protein sequence ID" value="CAH3172506.1"/>
    <property type="molecule type" value="Genomic_DNA"/>
</dbReference>
<keyword evidence="2" id="KW-1185">Reference proteome</keyword>
<protein>
    <submittedName>
        <fullName evidence="1">Uncharacterized protein</fullName>
    </submittedName>
</protein>
<name>A0ABN8R0V9_9CNID</name>
<gene>
    <name evidence="1" type="ORF">PEVE_00008465</name>
</gene>
<dbReference type="Proteomes" id="UP001159427">
    <property type="component" value="Unassembled WGS sequence"/>
</dbReference>
<organism evidence="1 2">
    <name type="scientific">Porites evermanni</name>
    <dbReference type="NCBI Taxonomy" id="104178"/>
    <lineage>
        <taxon>Eukaryota</taxon>
        <taxon>Metazoa</taxon>
        <taxon>Cnidaria</taxon>
        <taxon>Anthozoa</taxon>
        <taxon>Hexacorallia</taxon>
        <taxon>Scleractinia</taxon>
        <taxon>Fungiina</taxon>
        <taxon>Poritidae</taxon>
        <taxon>Porites</taxon>
    </lineage>
</organism>
<reference evidence="1 2" key="1">
    <citation type="submission" date="2022-05" db="EMBL/GenBank/DDBJ databases">
        <authorList>
            <consortium name="Genoscope - CEA"/>
            <person name="William W."/>
        </authorList>
    </citation>
    <scope>NUCLEOTIDE SEQUENCE [LARGE SCALE GENOMIC DNA]</scope>
</reference>
<evidence type="ECO:0000313" key="1">
    <source>
        <dbReference type="EMBL" id="CAH3172506.1"/>
    </source>
</evidence>